<dbReference type="InterPro" id="IPR018062">
    <property type="entry name" value="HTH_AraC-typ_CS"/>
</dbReference>
<evidence type="ECO:0000256" key="2">
    <source>
        <dbReference type="ARBA" id="ARBA00023125"/>
    </source>
</evidence>
<dbReference type="SMART" id="SM00342">
    <property type="entry name" value="HTH_ARAC"/>
    <property type="match status" value="1"/>
</dbReference>
<proteinExistence type="predicted"/>
<reference evidence="4" key="1">
    <citation type="submission" date="2019-11" db="EMBL/GenBank/DDBJ databases">
        <authorList>
            <person name="Feng L."/>
        </authorList>
    </citation>
    <scope>NUCLEOTIDE SEQUENCE</scope>
    <source>
        <strain evidence="4">ElimosumLFYP34</strain>
    </source>
</reference>
<dbReference type="PROSITE" id="PS00041">
    <property type="entry name" value="HTH_ARAC_FAMILY_1"/>
    <property type="match status" value="1"/>
</dbReference>
<dbReference type="PROSITE" id="PS01124">
    <property type="entry name" value="HTH_ARAC_FAMILY_2"/>
    <property type="match status" value="1"/>
</dbReference>
<dbReference type="InterPro" id="IPR009057">
    <property type="entry name" value="Homeodomain-like_sf"/>
</dbReference>
<keyword evidence="3" id="KW-0804">Transcription</keyword>
<dbReference type="InterPro" id="IPR020449">
    <property type="entry name" value="Tscrpt_reg_AraC-type_HTH"/>
</dbReference>
<dbReference type="InterPro" id="IPR053142">
    <property type="entry name" value="PchR_regulatory_protein"/>
</dbReference>
<sequence>MKIECEQPYCNYIEVLQRDAEKTIYRMNCGDGDGIMVCYPVFDGVELYYNDFQAFRCSEPGNRPGSNFLEINHCRKGRYECCFGKNHFAYLSEGDLAITGWDFPCEASRFPLGYYNGIEILIDIAHAQEHLSCVLEGIEIDLDRLRQKLSGNEGCFVLRSTKEIEHIFDELYHVDPRVQKGYFRIKVLELLLFLSITPFESGRDRRRYLSARQACVVEQIHDVLTQNLDQNITLEALSKRFDIGMTTMKNCFRAVYGKPINTWRREYRLHVGARMLRETDKSVLEIANSVGYENPSKFADAFRKQLGVPPLEYRKNNWRFGAFRLPGVET</sequence>
<dbReference type="GO" id="GO:0043565">
    <property type="term" value="F:sequence-specific DNA binding"/>
    <property type="evidence" value="ECO:0007669"/>
    <property type="project" value="InterPro"/>
</dbReference>
<keyword evidence="2" id="KW-0238">DNA-binding</keyword>
<evidence type="ECO:0000313" key="4">
    <source>
        <dbReference type="EMBL" id="VYU44925.1"/>
    </source>
</evidence>
<protein>
    <submittedName>
        <fullName evidence="4">Regulatory protein PchR</fullName>
    </submittedName>
</protein>
<dbReference type="EMBL" id="CACRTR010000012">
    <property type="protein sequence ID" value="VYU44925.1"/>
    <property type="molecule type" value="Genomic_DNA"/>
</dbReference>
<dbReference type="Pfam" id="PF12833">
    <property type="entry name" value="HTH_18"/>
    <property type="match status" value="1"/>
</dbReference>
<dbReference type="PANTHER" id="PTHR47893:SF1">
    <property type="entry name" value="REGULATORY PROTEIN PCHR"/>
    <property type="match status" value="1"/>
</dbReference>
<dbReference type="AlphaFoldDB" id="A0A6N3EYT7"/>
<gene>
    <name evidence="4" type="primary">pchR_1</name>
    <name evidence="4" type="ORF">ELLFYP34_00186</name>
</gene>
<dbReference type="PANTHER" id="PTHR47893">
    <property type="entry name" value="REGULATORY PROTEIN PCHR"/>
    <property type="match status" value="1"/>
</dbReference>
<dbReference type="GO" id="GO:0003700">
    <property type="term" value="F:DNA-binding transcription factor activity"/>
    <property type="evidence" value="ECO:0007669"/>
    <property type="project" value="InterPro"/>
</dbReference>
<organism evidence="4">
    <name type="scientific">Eubacterium limosum</name>
    <dbReference type="NCBI Taxonomy" id="1736"/>
    <lineage>
        <taxon>Bacteria</taxon>
        <taxon>Bacillati</taxon>
        <taxon>Bacillota</taxon>
        <taxon>Clostridia</taxon>
        <taxon>Eubacteriales</taxon>
        <taxon>Eubacteriaceae</taxon>
        <taxon>Eubacterium</taxon>
    </lineage>
</organism>
<accession>A0A6N3EYT7</accession>
<dbReference type="Gene3D" id="1.10.10.60">
    <property type="entry name" value="Homeodomain-like"/>
    <property type="match status" value="1"/>
</dbReference>
<name>A0A6N3EYT7_EUBLI</name>
<evidence type="ECO:0000256" key="1">
    <source>
        <dbReference type="ARBA" id="ARBA00023015"/>
    </source>
</evidence>
<dbReference type="InterPro" id="IPR018060">
    <property type="entry name" value="HTH_AraC"/>
</dbReference>
<dbReference type="PRINTS" id="PR00032">
    <property type="entry name" value="HTHARAC"/>
</dbReference>
<dbReference type="SUPFAM" id="SSF46689">
    <property type="entry name" value="Homeodomain-like"/>
    <property type="match status" value="1"/>
</dbReference>
<evidence type="ECO:0000256" key="3">
    <source>
        <dbReference type="ARBA" id="ARBA00023163"/>
    </source>
</evidence>
<keyword evidence="1" id="KW-0805">Transcription regulation</keyword>